<dbReference type="EMBL" id="MFBN01000030">
    <property type="protein sequence ID" value="OGD95024.1"/>
    <property type="molecule type" value="Genomic_DNA"/>
</dbReference>
<evidence type="ECO:0000313" key="1">
    <source>
        <dbReference type="EMBL" id="OGD95024.1"/>
    </source>
</evidence>
<dbReference type="SUPFAM" id="SSF158446">
    <property type="entry name" value="IVS-encoded protein-like"/>
    <property type="match status" value="1"/>
</dbReference>
<dbReference type="STRING" id="1797724.A3A48_00825"/>
<gene>
    <name evidence="1" type="ORF">A3A48_00825</name>
</gene>
<dbReference type="PANTHER" id="PTHR38471">
    <property type="entry name" value="FOUR HELIX BUNDLE PROTEIN"/>
    <property type="match status" value="1"/>
</dbReference>
<reference evidence="1 2" key="1">
    <citation type="journal article" date="2016" name="Nat. Commun.">
        <title>Thousands of microbial genomes shed light on interconnected biogeochemical processes in an aquifer system.</title>
        <authorList>
            <person name="Anantharaman K."/>
            <person name="Brown C.T."/>
            <person name="Hug L.A."/>
            <person name="Sharon I."/>
            <person name="Castelle C.J."/>
            <person name="Probst A.J."/>
            <person name="Thomas B.C."/>
            <person name="Singh A."/>
            <person name="Wilkins M.J."/>
            <person name="Karaoz U."/>
            <person name="Brodie E.L."/>
            <person name="Williams K.H."/>
            <person name="Hubbard S.S."/>
            <person name="Banfield J.F."/>
        </authorList>
    </citation>
    <scope>NUCLEOTIDE SEQUENCE [LARGE SCALE GENOMIC DNA]</scope>
</reference>
<proteinExistence type="predicted"/>
<dbReference type="InterPro" id="IPR012657">
    <property type="entry name" value="23S_rRNA-intervening_sequence"/>
</dbReference>
<dbReference type="Pfam" id="PF05635">
    <property type="entry name" value="23S_rRNA_IVP"/>
    <property type="match status" value="1"/>
</dbReference>
<dbReference type="PIRSF" id="PIRSF035652">
    <property type="entry name" value="CHP02436"/>
    <property type="match status" value="1"/>
</dbReference>
<sequence length="132" mass="15128">MPNTTNKYQSISNQKIKNIDIHDRIYKFVISVLNLTKNLPKTRQNLILIDQITRSATSMGANDQEADGSLTRKDFIHNYVIVRKEGKETYYWLSVIGDTNPEFKSSLVDLLQEGKEIVKIVSSIVIKTKNKN</sequence>
<dbReference type="Proteomes" id="UP000178336">
    <property type="component" value="Unassembled WGS sequence"/>
</dbReference>
<comment type="caution">
    <text evidence="1">The sequence shown here is derived from an EMBL/GenBank/DDBJ whole genome shotgun (WGS) entry which is preliminary data.</text>
</comment>
<dbReference type="AlphaFoldDB" id="A0A1F5GT38"/>
<name>A0A1F5GT38_9BACT</name>
<dbReference type="PANTHER" id="PTHR38471:SF2">
    <property type="entry name" value="FOUR HELIX BUNDLE PROTEIN"/>
    <property type="match status" value="1"/>
</dbReference>
<evidence type="ECO:0000313" key="2">
    <source>
        <dbReference type="Proteomes" id="UP000178336"/>
    </source>
</evidence>
<dbReference type="InterPro" id="IPR036583">
    <property type="entry name" value="23S_rRNA_IVS_sf"/>
</dbReference>
<organism evidence="1 2">
    <name type="scientific">Candidatus Curtissbacteria bacterium RIFCSPLOWO2_01_FULL_37_9</name>
    <dbReference type="NCBI Taxonomy" id="1797724"/>
    <lineage>
        <taxon>Bacteria</taxon>
        <taxon>Candidatus Curtissiibacteriota</taxon>
    </lineage>
</organism>
<protein>
    <recommendedName>
        <fullName evidence="3">Four helix bundle protein</fullName>
    </recommendedName>
</protein>
<evidence type="ECO:0008006" key="3">
    <source>
        <dbReference type="Google" id="ProtNLM"/>
    </source>
</evidence>
<accession>A0A1F5GT38</accession>
<dbReference type="Gene3D" id="1.20.1440.60">
    <property type="entry name" value="23S rRNA-intervening sequence"/>
    <property type="match status" value="1"/>
</dbReference>
<dbReference type="NCBIfam" id="TIGR02436">
    <property type="entry name" value="four helix bundle protein"/>
    <property type="match status" value="1"/>
</dbReference>